<dbReference type="Proteomes" id="UP000267516">
    <property type="component" value="Segment"/>
</dbReference>
<evidence type="ECO:0000313" key="1">
    <source>
        <dbReference type="EMBL" id="ATU83884.1"/>
    </source>
</evidence>
<organism evidence="1">
    <name type="scientific">White spot syndrome virus</name>
    <dbReference type="NCBI Taxonomy" id="342409"/>
    <lineage>
        <taxon>Viruses</taxon>
        <taxon>Viruses incertae sedis</taxon>
        <taxon>Naldaviricetes</taxon>
        <taxon>Nimaviridae</taxon>
        <taxon>Whispovirus</taxon>
    </lineage>
</organism>
<dbReference type="EMBL" id="MF768985">
    <property type="protein sequence ID" value="ATU83884.1"/>
    <property type="molecule type" value="Genomic_DNA"/>
</dbReference>
<proteinExistence type="predicted"/>
<sequence>MKNFLVFFTVPFSRRFFVLPLESRSIGISPSTRQAIVIFINFTMLFNTINLPRSPFSAPNTALKIGLVTRLVNNISF</sequence>
<reference evidence="1" key="1">
    <citation type="journal article" date="2018" name="Aquaculture">
        <title>Complete genome sequence of a white spot syndrome virus associated with a disease incursion in Australia.</title>
        <authorList>
            <person name="Oakey J."/>
            <person name="Smith C.S."/>
        </authorList>
    </citation>
    <scope>NUCLEOTIDE SEQUENCE [LARGE SCALE GENOMIC DNA]</scope>
    <source>
        <strain evidence="1">WSSV-AU</strain>
    </source>
</reference>
<protein>
    <submittedName>
        <fullName evidence="1">ORF1236</fullName>
    </submittedName>
</protein>
<name>A0A2D3I693_9VIRU</name>
<accession>A0A2D3I693</accession>